<dbReference type="InterPro" id="IPR029066">
    <property type="entry name" value="PLP-binding_barrel"/>
</dbReference>
<dbReference type="FunFam" id="3.20.20.10:FF:000026">
    <property type="entry name" value="D-threonine aldolase"/>
    <property type="match status" value="1"/>
</dbReference>
<dbReference type="InterPro" id="IPR051466">
    <property type="entry name" value="D-amino_acid_metab_enzyme"/>
</dbReference>
<evidence type="ECO:0000256" key="3">
    <source>
        <dbReference type="ARBA" id="ARBA00005323"/>
    </source>
</evidence>
<comment type="similarity">
    <text evidence="3">Belongs to the DSD1 family.</text>
</comment>
<evidence type="ECO:0000313" key="7">
    <source>
        <dbReference type="EMBL" id="MBL4926740.1"/>
    </source>
</evidence>
<evidence type="ECO:0000259" key="6">
    <source>
        <dbReference type="SMART" id="SM01119"/>
    </source>
</evidence>
<dbReference type="SUPFAM" id="SSF51419">
    <property type="entry name" value="PLP-binding barrel"/>
    <property type="match status" value="1"/>
</dbReference>
<dbReference type="AlphaFoldDB" id="A0A8J7MQ85"/>
<evidence type="ECO:0000256" key="1">
    <source>
        <dbReference type="ARBA" id="ARBA00001933"/>
    </source>
</evidence>
<keyword evidence="5" id="KW-0456">Lyase</keyword>
<comment type="caution">
    <text evidence="7">The sequence shown here is derived from an EMBL/GenBank/DDBJ whole genome shotgun (WGS) entry which is preliminary data.</text>
</comment>
<dbReference type="InterPro" id="IPR042208">
    <property type="entry name" value="D-ser_dehydrat-like_sf"/>
</dbReference>
<feature type="domain" description="D-serine dehydratase-like" evidence="6">
    <location>
        <begin position="275"/>
        <end position="360"/>
    </location>
</feature>
<dbReference type="PANTHER" id="PTHR28004">
    <property type="entry name" value="ZGC:162816-RELATED"/>
    <property type="match status" value="1"/>
</dbReference>
<dbReference type="RefSeq" id="WP_202657544.1">
    <property type="nucleotide sequence ID" value="NZ_JAESVP010000001.1"/>
</dbReference>
<protein>
    <submittedName>
        <fullName evidence="7">DSD1 family PLP-dependent enzyme</fullName>
    </submittedName>
</protein>
<dbReference type="CDD" id="cd06819">
    <property type="entry name" value="PLPDE_III_LS_D-TA"/>
    <property type="match status" value="1"/>
</dbReference>
<dbReference type="GO" id="GO:0008721">
    <property type="term" value="F:D-serine ammonia-lyase activity"/>
    <property type="evidence" value="ECO:0007669"/>
    <property type="project" value="TreeGrafter"/>
</dbReference>
<sequence length="377" mass="39471">MENLEPGYDIPALPGWREDQVQTPALLVDLDALEANIARMAAAAQAAGVALRPHGKMHKSADVARLQMAAGAVGLCCQKVSEAEAFVRAGLRDVLVTNQIVDPAKIDRLARLAGMAAVGVCVDNAANVADLSAACLRHGTTLRVLVEVDTGQARCGVDTPDQAVALARAIQSAPGLDFGGVQAYQGAMQHLPTHAERQAAFQASQARLVPVLAALQAAGIACPTVTGGGTGSWGFEAASGLWTELQCGSYAFMDADYGRITGAGGSRLDAEWQNALFVLAQVMSLSRGRAVCDAGLKAMTAESGLPLVRGREGVTYQGYSDEHGQLDDPAGRLRLGDRIRLVPGHCDPTCNLHDWMVATRGGVVQALWPVTARGKVF</sequence>
<gene>
    <name evidence="7" type="ORF">JI744_01355</name>
</gene>
<dbReference type="GO" id="GO:0036088">
    <property type="term" value="P:D-serine catabolic process"/>
    <property type="evidence" value="ECO:0007669"/>
    <property type="project" value="TreeGrafter"/>
</dbReference>
<evidence type="ECO:0000256" key="5">
    <source>
        <dbReference type="ARBA" id="ARBA00023239"/>
    </source>
</evidence>
<dbReference type="Gene3D" id="3.20.20.10">
    <property type="entry name" value="Alanine racemase"/>
    <property type="match status" value="1"/>
</dbReference>
<comment type="cofactor">
    <cofactor evidence="2">
        <name>Mg(2+)</name>
        <dbReference type="ChEBI" id="CHEBI:18420"/>
    </cofactor>
</comment>
<dbReference type="PANTHER" id="PTHR28004:SF2">
    <property type="entry name" value="D-SERINE DEHYDRATASE"/>
    <property type="match status" value="1"/>
</dbReference>
<keyword evidence="8" id="KW-1185">Reference proteome</keyword>
<dbReference type="Proteomes" id="UP000619033">
    <property type="component" value="Unassembled WGS sequence"/>
</dbReference>
<dbReference type="Pfam" id="PF14031">
    <property type="entry name" value="D-ser_dehydrat"/>
    <property type="match status" value="1"/>
</dbReference>
<comment type="cofactor">
    <cofactor evidence="1">
        <name>pyridoxal 5'-phosphate</name>
        <dbReference type="ChEBI" id="CHEBI:597326"/>
    </cofactor>
</comment>
<dbReference type="SMART" id="SM01119">
    <property type="entry name" value="D-ser_dehydrat"/>
    <property type="match status" value="1"/>
</dbReference>
<organism evidence="7 8">
    <name type="scientific">Fuscibacter oryzae</name>
    <dbReference type="NCBI Taxonomy" id="2803939"/>
    <lineage>
        <taxon>Bacteria</taxon>
        <taxon>Pseudomonadati</taxon>
        <taxon>Pseudomonadota</taxon>
        <taxon>Alphaproteobacteria</taxon>
        <taxon>Rhodobacterales</taxon>
        <taxon>Paracoccaceae</taxon>
        <taxon>Fuscibacter</taxon>
    </lineage>
</organism>
<evidence type="ECO:0000313" key="8">
    <source>
        <dbReference type="Proteomes" id="UP000619033"/>
    </source>
</evidence>
<dbReference type="InterPro" id="IPR001608">
    <property type="entry name" value="Ala_racemase_N"/>
</dbReference>
<evidence type="ECO:0000256" key="2">
    <source>
        <dbReference type="ARBA" id="ARBA00001946"/>
    </source>
</evidence>
<dbReference type="Gene3D" id="2.40.37.20">
    <property type="entry name" value="D-serine dehydratase-like domain"/>
    <property type="match status" value="1"/>
</dbReference>
<accession>A0A8J7MQ85</accession>
<dbReference type="EMBL" id="JAESVP010000001">
    <property type="protein sequence ID" value="MBL4926740.1"/>
    <property type="molecule type" value="Genomic_DNA"/>
</dbReference>
<proteinExistence type="inferred from homology"/>
<dbReference type="Pfam" id="PF01168">
    <property type="entry name" value="Ala_racemase_N"/>
    <property type="match status" value="1"/>
</dbReference>
<evidence type="ECO:0000256" key="4">
    <source>
        <dbReference type="ARBA" id="ARBA00022898"/>
    </source>
</evidence>
<dbReference type="GO" id="GO:0016830">
    <property type="term" value="F:carbon-carbon lyase activity"/>
    <property type="evidence" value="ECO:0007669"/>
    <property type="project" value="UniProtKB-ARBA"/>
</dbReference>
<dbReference type="InterPro" id="IPR026956">
    <property type="entry name" value="D-ser_dehydrat-like_dom"/>
</dbReference>
<reference evidence="7" key="1">
    <citation type="submission" date="2021-01" db="EMBL/GenBank/DDBJ databases">
        <title>Genome seq and assembly of Tabrizicola sp. KVB23.</title>
        <authorList>
            <person name="Chhetri G."/>
        </authorList>
    </citation>
    <scope>NUCLEOTIDE SEQUENCE</scope>
    <source>
        <strain evidence="7">KVB23</strain>
    </source>
</reference>
<keyword evidence="4" id="KW-0663">Pyridoxal phosphate</keyword>
<name>A0A8J7MQ85_9RHOB</name>